<evidence type="ECO:0000259" key="1">
    <source>
        <dbReference type="PROSITE" id="PS51725"/>
    </source>
</evidence>
<organism evidence="2 3">
    <name type="scientific">Methylovirgula ligni</name>
    <dbReference type="NCBI Taxonomy" id="569860"/>
    <lineage>
        <taxon>Bacteria</taxon>
        <taxon>Pseudomonadati</taxon>
        <taxon>Pseudomonadota</taxon>
        <taxon>Alphaproteobacteria</taxon>
        <taxon>Hyphomicrobiales</taxon>
        <taxon>Beijerinckiaceae</taxon>
        <taxon>Methylovirgula</taxon>
    </lineage>
</organism>
<dbReference type="InterPro" id="IPR011008">
    <property type="entry name" value="Dimeric_a/b-barrel"/>
</dbReference>
<name>A0A3D9Z1A5_9HYPH</name>
<dbReference type="PANTHER" id="PTHR34474">
    <property type="entry name" value="SIGNAL TRANSDUCTION PROTEIN TRAP"/>
    <property type="match status" value="1"/>
</dbReference>
<dbReference type="PROSITE" id="PS51725">
    <property type="entry name" value="ABM"/>
    <property type="match status" value="1"/>
</dbReference>
<dbReference type="PANTHER" id="PTHR34474:SF2">
    <property type="entry name" value="SIGNAL TRANSDUCTION PROTEIN TRAP"/>
    <property type="match status" value="1"/>
</dbReference>
<dbReference type="Gene3D" id="3.30.70.100">
    <property type="match status" value="1"/>
</dbReference>
<dbReference type="SUPFAM" id="SSF54909">
    <property type="entry name" value="Dimeric alpha+beta barrel"/>
    <property type="match status" value="1"/>
</dbReference>
<keyword evidence="2" id="KW-0560">Oxidoreductase</keyword>
<comment type="caution">
    <text evidence="2">The sequence shown here is derived from an EMBL/GenBank/DDBJ whole genome shotgun (WGS) entry which is preliminary data.</text>
</comment>
<dbReference type="OrthoDB" id="9798115at2"/>
<dbReference type="Proteomes" id="UP000256900">
    <property type="component" value="Unassembled WGS sequence"/>
</dbReference>
<feature type="domain" description="ABM" evidence="1">
    <location>
        <begin position="4"/>
        <end position="95"/>
    </location>
</feature>
<dbReference type="InterPro" id="IPR050404">
    <property type="entry name" value="Heme-degrading_MO"/>
</dbReference>
<keyword evidence="2" id="KW-0503">Monooxygenase</keyword>
<keyword evidence="3" id="KW-1185">Reference proteome</keyword>
<proteinExistence type="predicted"/>
<dbReference type="Pfam" id="PF03992">
    <property type="entry name" value="ABM"/>
    <property type="match status" value="1"/>
</dbReference>
<evidence type="ECO:0000313" key="3">
    <source>
        <dbReference type="Proteomes" id="UP000256900"/>
    </source>
</evidence>
<dbReference type="InterPro" id="IPR007138">
    <property type="entry name" value="ABM_dom"/>
</dbReference>
<gene>
    <name evidence="2" type="ORF">DES32_0163</name>
</gene>
<evidence type="ECO:0000313" key="2">
    <source>
        <dbReference type="EMBL" id="REF88952.1"/>
    </source>
</evidence>
<protein>
    <submittedName>
        <fullName evidence="2">Heme-degrading monooxygenase HmoA</fullName>
    </submittedName>
</protein>
<dbReference type="EMBL" id="QUMO01000001">
    <property type="protein sequence ID" value="REF88952.1"/>
    <property type="molecule type" value="Genomic_DNA"/>
</dbReference>
<reference evidence="2 3" key="1">
    <citation type="submission" date="2018-08" db="EMBL/GenBank/DDBJ databases">
        <title>Genomic Encyclopedia of Type Strains, Phase IV (KMG-IV): sequencing the most valuable type-strain genomes for metagenomic binning, comparative biology and taxonomic classification.</title>
        <authorList>
            <person name="Goeker M."/>
        </authorList>
    </citation>
    <scope>NUCLEOTIDE SEQUENCE [LARGE SCALE GENOMIC DNA]</scope>
    <source>
        <strain evidence="2 3">BW863</strain>
    </source>
</reference>
<dbReference type="GO" id="GO:0004497">
    <property type="term" value="F:monooxygenase activity"/>
    <property type="evidence" value="ECO:0007669"/>
    <property type="project" value="UniProtKB-KW"/>
</dbReference>
<dbReference type="AlphaFoldDB" id="A0A3D9Z1A5"/>
<dbReference type="RefSeq" id="WP_115834787.1">
    <property type="nucleotide sequence ID" value="NZ_CP025086.1"/>
</dbReference>
<accession>A0A3D9Z1A5</accession>
<sequence length="113" mass="13146">MSNFIAMNRFKVLKDQAHAFEQVWLTRTSRLDEVPGFVEFRLLKGPEHEDYVLYASHTIWANKETFTAWTNSEQFRVAHARAGDEKPKTLGHPEFEGFDVIQTLDNPKRHAAE</sequence>